<comment type="catalytic activity">
    <reaction evidence="18 19">
        <text>alpha-ribazole 5'-phosphate + adenosylcob(III)inamide-GDP = adenosylcob(III)alamin 5'-phosphate + GMP + H(+)</text>
        <dbReference type="Rhea" id="RHEA:23560"/>
        <dbReference type="ChEBI" id="CHEBI:15378"/>
        <dbReference type="ChEBI" id="CHEBI:57918"/>
        <dbReference type="ChEBI" id="CHEBI:58115"/>
        <dbReference type="ChEBI" id="CHEBI:60487"/>
        <dbReference type="ChEBI" id="CHEBI:60493"/>
        <dbReference type="EC" id="2.7.8.26"/>
    </reaction>
</comment>
<name>A0A0S4KY97_9BACT</name>
<evidence type="ECO:0000313" key="21">
    <source>
        <dbReference type="Proteomes" id="UP000066284"/>
    </source>
</evidence>
<feature type="transmembrane region" description="Helical" evidence="19">
    <location>
        <begin position="232"/>
        <end position="251"/>
    </location>
</feature>
<dbReference type="EMBL" id="LN885086">
    <property type="protein sequence ID" value="CUQ67526.1"/>
    <property type="molecule type" value="Genomic_DNA"/>
</dbReference>
<feature type="transmembrane region" description="Helical" evidence="19">
    <location>
        <begin position="110"/>
        <end position="133"/>
    </location>
</feature>
<dbReference type="Proteomes" id="UP000066284">
    <property type="component" value="Chromosome 1"/>
</dbReference>
<dbReference type="OrthoDB" id="9794626at2"/>
<evidence type="ECO:0000256" key="16">
    <source>
        <dbReference type="ARBA" id="ARBA00032853"/>
    </source>
</evidence>
<feature type="transmembrane region" description="Helical" evidence="19">
    <location>
        <begin position="39"/>
        <end position="57"/>
    </location>
</feature>
<dbReference type="AlphaFoldDB" id="A0A0S4KY97"/>
<proteinExistence type="inferred from homology"/>
<gene>
    <name evidence="19 20" type="primary">cobS</name>
    <name evidence="20" type="ORF">NITINOP_2554</name>
</gene>
<evidence type="ECO:0000256" key="9">
    <source>
        <dbReference type="ARBA" id="ARBA00022679"/>
    </source>
</evidence>
<evidence type="ECO:0000256" key="4">
    <source>
        <dbReference type="ARBA" id="ARBA00010561"/>
    </source>
</evidence>
<feature type="transmembrane region" description="Helical" evidence="19">
    <location>
        <begin position="199"/>
        <end position="220"/>
    </location>
</feature>
<evidence type="ECO:0000256" key="11">
    <source>
        <dbReference type="ARBA" id="ARBA00022842"/>
    </source>
</evidence>
<keyword evidence="7 19" id="KW-1003">Cell membrane</keyword>
<evidence type="ECO:0000256" key="8">
    <source>
        <dbReference type="ARBA" id="ARBA00022573"/>
    </source>
</evidence>
<keyword evidence="11 19" id="KW-0460">Magnesium</keyword>
<dbReference type="EC" id="2.7.8.26" evidence="5 19"/>
<dbReference type="InterPro" id="IPR003805">
    <property type="entry name" value="CobS"/>
</dbReference>
<evidence type="ECO:0000256" key="15">
    <source>
        <dbReference type="ARBA" id="ARBA00032605"/>
    </source>
</evidence>
<comment type="pathway">
    <text evidence="3 19">Cofactor biosynthesis; adenosylcobalamin biosynthesis; adenosylcobalamin from cob(II)yrinate a,c-diamide: step 7/7.</text>
</comment>
<dbReference type="RefSeq" id="WP_062486015.1">
    <property type="nucleotide sequence ID" value="NZ_LN885086.1"/>
</dbReference>
<comment type="subcellular location">
    <subcellularLocation>
        <location evidence="2 19">Cell membrane</location>
        <topology evidence="2 19">Multi-pass membrane protein</topology>
    </subcellularLocation>
</comment>
<evidence type="ECO:0000256" key="10">
    <source>
        <dbReference type="ARBA" id="ARBA00022692"/>
    </source>
</evidence>
<dbReference type="PANTHER" id="PTHR34148">
    <property type="entry name" value="ADENOSYLCOBINAMIDE-GDP RIBAZOLETRANSFERASE"/>
    <property type="match status" value="1"/>
</dbReference>
<dbReference type="NCBIfam" id="TIGR00317">
    <property type="entry name" value="cobS"/>
    <property type="match status" value="1"/>
</dbReference>
<feature type="transmembrane region" description="Helical" evidence="19">
    <location>
        <begin position="169"/>
        <end position="193"/>
    </location>
</feature>
<evidence type="ECO:0000256" key="3">
    <source>
        <dbReference type="ARBA" id="ARBA00004663"/>
    </source>
</evidence>
<keyword evidence="10 19" id="KW-0812">Transmembrane</keyword>
<keyword evidence="21" id="KW-1185">Reference proteome</keyword>
<evidence type="ECO:0000256" key="5">
    <source>
        <dbReference type="ARBA" id="ARBA00013200"/>
    </source>
</evidence>
<dbReference type="GO" id="GO:0051073">
    <property type="term" value="F:adenosylcobinamide-GDP ribazoletransferase activity"/>
    <property type="evidence" value="ECO:0007669"/>
    <property type="project" value="UniProtKB-UniRule"/>
</dbReference>
<evidence type="ECO:0000256" key="7">
    <source>
        <dbReference type="ARBA" id="ARBA00022475"/>
    </source>
</evidence>
<evidence type="ECO:0000313" key="20">
    <source>
        <dbReference type="EMBL" id="CUQ67526.1"/>
    </source>
</evidence>
<evidence type="ECO:0000256" key="19">
    <source>
        <dbReference type="HAMAP-Rule" id="MF_00719"/>
    </source>
</evidence>
<sequence length="254" mass="26636">MEQVNRSFLLAWHFLTAIPLSRTHHEPTAQELASSMAWYPVVGFIIGGGLVGVDLLLSQVCEPPVVNAMVLVGLVLLTRGLHQDGLADTVDGLIGGHDREARLRIMKDPAIGAMGATALCLSLIVRYAGLMALPQELGAAALVTMPAVGRWSMVLLVRLSPPARPEGSVAAPFLTYVSWGHVATATAVLLIGLGIGLGGVGACAAVVGGTAVVLVVRQWFRHMIGGVTGDTLGATNELVEILFLLFVPLLLRLS</sequence>
<dbReference type="PANTHER" id="PTHR34148:SF1">
    <property type="entry name" value="ADENOSYLCOBINAMIDE-GDP RIBAZOLETRANSFERASE"/>
    <property type="match status" value="1"/>
</dbReference>
<comment type="cofactor">
    <cofactor evidence="1 19">
        <name>Mg(2+)</name>
        <dbReference type="ChEBI" id="CHEBI:18420"/>
    </cofactor>
</comment>
<evidence type="ECO:0000256" key="6">
    <source>
        <dbReference type="ARBA" id="ARBA00015850"/>
    </source>
</evidence>
<dbReference type="STRING" id="1715989.NITINOP_2554"/>
<keyword evidence="13 19" id="KW-0472">Membrane</keyword>
<evidence type="ECO:0000256" key="1">
    <source>
        <dbReference type="ARBA" id="ARBA00001946"/>
    </source>
</evidence>
<comment type="function">
    <text evidence="14 19">Joins adenosylcobinamide-GDP and alpha-ribazole to generate adenosylcobalamin (Ado-cobalamin). Also synthesizes adenosylcobalamin 5'-phosphate from adenosylcobinamide-GDP and alpha-ribazole 5'-phosphate.</text>
</comment>
<dbReference type="GO" id="GO:0009236">
    <property type="term" value="P:cobalamin biosynthetic process"/>
    <property type="evidence" value="ECO:0007669"/>
    <property type="project" value="UniProtKB-UniRule"/>
</dbReference>
<evidence type="ECO:0000256" key="14">
    <source>
        <dbReference type="ARBA" id="ARBA00025228"/>
    </source>
</evidence>
<dbReference type="UniPathway" id="UPA00148">
    <property type="reaction ID" value="UER00238"/>
</dbReference>
<evidence type="ECO:0000256" key="18">
    <source>
        <dbReference type="ARBA" id="ARBA00049504"/>
    </source>
</evidence>
<evidence type="ECO:0000256" key="17">
    <source>
        <dbReference type="ARBA" id="ARBA00048623"/>
    </source>
</evidence>
<dbReference type="KEGG" id="nio:NITINOP_2554"/>
<dbReference type="Pfam" id="PF02654">
    <property type="entry name" value="CobS"/>
    <property type="match status" value="1"/>
</dbReference>
<dbReference type="GO" id="GO:0008818">
    <property type="term" value="F:cobalamin 5'-phosphate synthase activity"/>
    <property type="evidence" value="ECO:0007669"/>
    <property type="project" value="UniProtKB-UniRule"/>
</dbReference>
<protein>
    <recommendedName>
        <fullName evidence="6 19">Adenosylcobinamide-GDP ribazoletransferase</fullName>
        <ecNumber evidence="5 19">2.7.8.26</ecNumber>
    </recommendedName>
    <alternativeName>
        <fullName evidence="16 19">Cobalamin synthase</fullName>
    </alternativeName>
    <alternativeName>
        <fullName evidence="15 19">Cobalamin-5'-phosphate synthase</fullName>
    </alternativeName>
</protein>
<comment type="similarity">
    <text evidence="4 19">Belongs to the CobS family.</text>
</comment>
<keyword evidence="9 19" id="KW-0808">Transferase</keyword>
<feature type="transmembrane region" description="Helical" evidence="19">
    <location>
        <begin position="139"/>
        <end position="157"/>
    </location>
</feature>
<evidence type="ECO:0000256" key="13">
    <source>
        <dbReference type="ARBA" id="ARBA00023136"/>
    </source>
</evidence>
<keyword evidence="8 19" id="KW-0169">Cobalamin biosynthesis</keyword>
<dbReference type="GO" id="GO:0005886">
    <property type="term" value="C:plasma membrane"/>
    <property type="evidence" value="ECO:0007669"/>
    <property type="project" value="UniProtKB-SubCell"/>
</dbReference>
<keyword evidence="12 19" id="KW-1133">Transmembrane helix</keyword>
<evidence type="ECO:0000256" key="12">
    <source>
        <dbReference type="ARBA" id="ARBA00022989"/>
    </source>
</evidence>
<evidence type="ECO:0000256" key="2">
    <source>
        <dbReference type="ARBA" id="ARBA00004651"/>
    </source>
</evidence>
<accession>A0A0S4KY97</accession>
<organism evidence="20 21">
    <name type="scientific">Candidatus Nitrospira inopinata</name>
    <dbReference type="NCBI Taxonomy" id="1715989"/>
    <lineage>
        <taxon>Bacteria</taxon>
        <taxon>Pseudomonadati</taxon>
        <taxon>Nitrospirota</taxon>
        <taxon>Nitrospiria</taxon>
        <taxon>Nitrospirales</taxon>
        <taxon>Nitrospiraceae</taxon>
        <taxon>Nitrospira</taxon>
    </lineage>
</organism>
<dbReference type="HAMAP" id="MF_00719">
    <property type="entry name" value="CobS"/>
    <property type="match status" value="1"/>
</dbReference>
<comment type="catalytic activity">
    <reaction evidence="17 19">
        <text>alpha-ribazole + adenosylcob(III)inamide-GDP = adenosylcob(III)alamin + GMP + H(+)</text>
        <dbReference type="Rhea" id="RHEA:16049"/>
        <dbReference type="ChEBI" id="CHEBI:10329"/>
        <dbReference type="ChEBI" id="CHEBI:15378"/>
        <dbReference type="ChEBI" id="CHEBI:18408"/>
        <dbReference type="ChEBI" id="CHEBI:58115"/>
        <dbReference type="ChEBI" id="CHEBI:60487"/>
        <dbReference type="EC" id="2.7.8.26"/>
    </reaction>
</comment>
<reference evidence="21" key="1">
    <citation type="submission" date="2015-09" db="EMBL/GenBank/DDBJ databases">
        <authorList>
            <person name="Daims H."/>
        </authorList>
    </citation>
    <scope>NUCLEOTIDE SEQUENCE [LARGE SCALE GENOMIC DNA]</scope>
</reference>